<dbReference type="Pfam" id="PF17963">
    <property type="entry name" value="Big_9"/>
    <property type="match status" value="1"/>
</dbReference>
<feature type="compositionally biased region" description="Polar residues" evidence="2">
    <location>
        <begin position="49"/>
        <end position="58"/>
    </location>
</feature>
<dbReference type="InterPro" id="IPR010221">
    <property type="entry name" value="VCBS_dom"/>
</dbReference>
<evidence type="ECO:0008006" key="5">
    <source>
        <dbReference type="Google" id="ProtNLM"/>
    </source>
</evidence>
<dbReference type="PROSITE" id="PS00330">
    <property type="entry name" value="HEMOLYSIN_CALCIUM"/>
    <property type="match status" value="1"/>
</dbReference>
<evidence type="ECO:0000256" key="1">
    <source>
        <dbReference type="ARBA" id="ARBA00022837"/>
    </source>
</evidence>
<sequence length="1098" mass="115223">MSNSLKDRLFSDLDIDFSLVTDSDLLESLQSTTGSAQTNSAKKGKANFTVGSDNSDQLNGGGKDDVLIGGAGDDELNGRGGRDVLQGGAGADTVKGQGGDDFFIYRLSENLDGAHDIYDGGGDTQGPEDSIWFVLTHGEYNFYGAELEAYKADLESNNKSHGFARSFNGINLSVDDIESAQIVLTNRAPTANADDFITDEDNDTTTTDIRNNDTDPDNLDELTVSTFDSLSTDGAAITFLGDGLFNFNPNGQFEYLAVNESTIDSFTYTISDLAGATSTATISVLVTGVNDVPEVSDTDVIGAVTESITPTGDLTDSGTLDFTDVDLSDTHSIQPIVASAGALGSLAATVSTDTTGSGLGGVIGWDYSVAATDVEYLAKNQTKVESFLITLDDGNGGTVDRTVDVTITGTNDVPIVSSEDVTGGVTELVIAVGNLTDNGTLSFSDVDLTDSHSIQPVTASAGALGTLTASVSTDTTGSGNGGVISWDYSVPATAVEYLAKNQTKVESFSVTLDDGNGGTVTRTVDVTITGTNDTPVVATSDLTGTVTELLIPFGNITDAGTIGFSDVDLTDQHSVTQITASTGALGSLTASVSTDTTGSGNGGVISWNYSVFADDVEYLAKDELKIENFTLTFDDGNGGTITRSIDITIVGTPDIITTNNSFSQSYSAVDQSLWSSGGGLIIEDHRFLGIDTSFSLDIDESVTLAIEPHFHEGEAPDLHFHSTTVLGVTVYNPVPHVHDSGSFPSVHFHDADIVGIDASLDFDLKAGFQSDFVLTGGLVDATSNFDIDVQTIFNHQTDVLTFNTSASLTSSSLQTESPGATYNLDFIFNLNGSADATIESYVGDAELFDTNFNINETIDIFDFDSDTDLAIDTDILYDIVNLAIEFPSIDTNGTGGSTIITSGESSNFLEVTLDADQLVATIVNVALGNSPASTINPFDLNYSILSGVASASIELLDLDFSVGANFIQEFTLQLSGLEGTLVFTEHDTDQTLDFTFGDSFDITNASSHDVNNDGAVDYYILLDPAATLRNNTDLGFNVGYQLDLLQAEAEIDITVASESISVGPVYSIGDSVPITTVGLLDSTFALNFASQQSDFLTA</sequence>
<evidence type="ECO:0000313" key="3">
    <source>
        <dbReference type="EMBL" id="PCJ26905.1"/>
    </source>
</evidence>
<comment type="caution">
    <text evidence="3">The sequence shown here is derived from an EMBL/GenBank/DDBJ whole genome shotgun (WGS) entry which is preliminary data.</text>
</comment>
<dbReference type="Proteomes" id="UP000218327">
    <property type="component" value="Unassembled WGS sequence"/>
</dbReference>
<dbReference type="InterPro" id="IPR011049">
    <property type="entry name" value="Serralysin-like_metalloprot_C"/>
</dbReference>
<organism evidence="3 4">
    <name type="scientific">SAR86 cluster bacterium</name>
    <dbReference type="NCBI Taxonomy" id="2030880"/>
    <lineage>
        <taxon>Bacteria</taxon>
        <taxon>Pseudomonadati</taxon>
        <taxon>Pseudomonadota</taxon>
        <taxon>Gammaproteobacteria</taxon>
        <taxon>SAR86 cluster</taxon>
    </lineage>
</organism>
<dbReference type="SUPFAM" id="SSF51120">
    <property type="entry name" value="beta-Roll"/>
    <property type="match status" value="1"/>
</dbReference>
<evidence type="ECO:0000256" key="2">
    <source>
        <dbReference type="SAM" id="MobiDB-lite"/>
    </source>
</evidence>
<feature type="compositionally biased region" description="Polar residues" evidence="2">
    <location>
        <begin position="32"/>
        <end position="41"/>
    </location>
</feature>
<evidence type="ECO:0000313" key="4">
    <source>
        <dbReference type="Proteomes" id="UP000218327"/>
    </source>
</evidence>
<feature type="region of interest" description="Disordered" evidence="2">
    <location>
        <begin position="32"/>
        <end position="73"/>
    </location>
</feature>
<accession>A0A2A5B614</accession>
<proteinExistence type="predicted"/>
<protein>
    <recommendedName>
        <fullName evidence="5">Cadherin domain-containing protein</fullName>
    </recommendedName>
</protein>
<gene>
    <name evidence="3" type="ORF">COA96_04555</name>
</gene>
<keyword evidence="1" id="KW-0106">Calcium</keyword>
<dbReference type="InterPro" id="IPR018511">
    <property type="entry name" value="Hemolysin-typ_Ca-bd_CS"/>
</dbReference>
<reference evidence="4" key="1">
    <citation type="submission" date="2017-08" db="EMBL/GenBank/DDBJ databases">
        <title>A dynamic microbial community with high functional redundancy inhabits the cold, oxic subseafloor aquifer.</title>
        <authorList>
            <person name="Tully B.J."/>
            <person name="Wheat C.G."/>
            <person name="Glazer B.T."/>
            <person name="Huber J.A."/>
        </authorList>
    </citation>
    <scope>NUCLEOTIDE SEQUENCE [LARGE SCALE GENOMIC DNA]</scope>
</reference>
<dbReference type="Pfam" id="PF00353">
    <property type="entry name" value="HemolysinCabind"/>
    <property type="match status" value="1"/>
</dbReference>
<dbReference type="GO" id="GO:0005509">
    <property type="term" value="F:calcium ion binding"/>
    <property type="evidence" value="ECO:0007669"/>
    <property type="project" value="InterPro"/>
</dbReference>
<feature type="region of interest" description="Disordered" evidence="2">
    <location>
        <begin position="194"/>
        <end position="215"/>
    </location>
</feature>
<name>A0A2A5B614_9GAMM</name>
<dbReference type="InterPro" id="IPR001343">
    <property type="entry name" value="Hemolysn_Ca-bd"/>
</dbReference>
<dbReference type="NCBIfam" id="TIGR01965">
    <property type="entry name" value="VCBS_repeat"/>
    <property type="match status" value="4"/>
</dbReference>
<dbReference type="PRINTS" id="PR00313">
    <property type="entry name" value="CABNDNGRPT"/>
</dbReference>
<dbReference type="EMBL" id="NVVJ01000009">
    <property type="protein sequence ID" value="PCJ26905.1"/>
    <property type="molecule type" value="Genomic_DNA"/>
</dbReference>
<dbReference type="Gene3D" id="2.150.10.10">
    <property type="entry name" value="Serralysin-like metalloprotease, C-terminal"/>
    <property type="match status" value="1"/>
</dbReference>
<dbReference type="AlphaFoldDB" id="A0A2A5B614"/>